<proteinExistence type="predicted"/>
<evidence type="ECO:0000259" key="2">
    <source>
        <dbReference type="Pfam" id="PF09409"/>
    </source>
</evidence>
<protein>
    <submittedName>
        <fullName evidence="5">PUB domain-containing protein</fullName>
    </submittedName>
</protein>
<accession>A0A0M3JMS8</accession>
<evidence type="ECO:0000256" key="1">
    <source>
        <dbReference type="SAM" id="MobiDB-lite"/>
    </source>
</evidence>
<dbReference type="InterPro" id="IPR036339">
    <property type="entry name" value="PUB-like_dom_sf"/>
</dbReference>
<dbReference type="WBParaSite" id="ASIM_0000896701-mRNA-1">
    <property type="protein sequence ID" value="ASIM_0000896701-mRNA-1"/>
    <property type="gene ID" value="ASIM_0000896701"/>
</dbReference>
<sequence length="131" mass="15461">MKELEEEERRAREQERNEERGALAQENRNEEIDVREFEHSNAINGVFFTCELLGDDIVLTKNEMKQNVEEFLRSQMHEDSVVASTLMLFSLNATDKRQTACETLQKYIQNVLEHPDEAKFRRIRLANKAFQ</sequence>
<gene>
    <name evidence="3" type="ORF">ASIM_LOCUS8712</name>
</gene>
<name>A0A0M3JMS8_ANISI</name>
<reference evidence="5" key="1">
    <citation type="submission" date="2017-02" db="UniProtKB">
        <authorList>
            <consortium name="WormBaseParasite"/>
        </authorList>
    </citation>
    <scope>IDENTIFICATION</scope>
</reference>
<reference evidence="3 4" key="2">
    <citation type="submission" date="2018-11" db="EMBL/GenBank/DDBJ databases">
        <authorList>
            <consortium name="Pathogen Informatics"/>
        </authorList>
    </citation>
    <scope>NUCLEOTIDE SEQUENCE [LARGE SCALE GENOMIC DNA]</scope>
</reference>
<feature type="region of interest" description="Disordered" evidence="1">
    <location>
        <begin position="1"/>
        <end position="30"/>
    </location>
</feature>
<dbReference type="AlphaFoldDB" id="A0A0M3JMS8"/>
<keyword evidence="4" id="KW-1185">Reference proteome</keyword>
<dbReference type="Proteomes" id="UP000267096">
    <property type="component" value="Unassembled WGS sequence"/>
</dbReference>
<organism evidence="5">
    <name type="scientific">Anisakis simplex</name>
    <name type="common">Herring worm</name>
    <dbReference type="NCBI Taxonomy" id="6269"/>
    <lineage>
        <taxon>Eukaryota</taxon>
        <taxon>Metazoa</taxon>
        <taxon>Ecdysozoa</taxon>
        <taxon>Nematoda</taxon>
        <taxon>Chromadorea</taxon>
        <taxon>Rhabditida</taxon>
        <taxon>Spirurina</taxon>
        <taxon>Ascaridomorpha</taxon>
        <taxon>Ascaridoidea</taxon>
        <taxon>Anisakidae</taxon>
        <taxon>Anisakis</taxon>
        <taxon>Anisakis simplex complex</taxon>
    </lineage>
</organism>
<evidence type="ECO:0000313" key="4">
    <source>
        <dbReference type="Proteomes" id="UP000267096"/>
    </source>
</evidence>
<dbReference type="EMBL" id="UYRR01024420">
    <property type="protein sequence ID" value="VDK33811.1"/>
    <property type="molecule type" value="Genomic_DNA"/>
</dbReference>
<dbReference type="OrthoDB" id="49605at2759"/>
<dbReference type="PANTHER" id="PTHR23153">
    <property type="entry name" value="UBX-RELATED"/>
    <property type="match status" value="1"/>
</dbReference>
<dbReference type="InterPro" id="IPR018997">
    <property type="entry name" value="PUB_domain"/>
</dbReference>
<evidence type="ECO:0000313" key="5">
    <source>
        <dbReference type="WBParaSite" id="ASIM_0000896701-mRNA-1"/>
    </source>
</evidence>
<dbReference type="Gene3D" id="1.20.58.2190">
    <property type="match status" value="1"/>
</dbReference>
<evidence type="ECO:0000313" key="3">
    <source>
        <dbReference type="EMBL" id="VDK33811.1"/>
    </source>
</evidence>
<dbReference type="GO" id="GO:0005737">
    <property type="term" value="C:cytoplasm"/>
    <property type="evidence" value="ECO:0007669"/>
    <property type="project" value="TreeGrafter"/>
</dbReference>
<feature type="domain" description="PUB" evidence="2">
    <location>
        <begin position="95"/>
        <end position="131"/>
    </location>
</feature>
<dbReference type="SUPFAM" id="SSF143503">
    <property type="entry name" value="PUG domain-like"/>
    <property type="match status" value="1"/>
</dbReference>
<dbReference type="PANTHER" id="PTHR23153:SF38">
    <property type="entry name" value="UBX DOMAIN-CONTAINING PROTEIN 6"/>
    <property type="match status" value="1"/>
</dbReference>
<dbReference type="Pfam" id="PF09409">
    <property type="entry name" value="PUB"/>
    <property type="match status" value="1"/>
</dbReference>